<gene>
    <name evidence="1" type="ORF">PVAP13_2KG221998</name>
</gene>
<organism evidence="1 2">
    <name type="scientific">Panicum virgatum</name>
    <name type="common">Blackwell switchgrass</name>
    <dbReference type="NCBI Taxonomy" id="38727"/>
    <lineage>
        <taxon>Eukaryota</taxon>
        <taxon>Viridiplantae</taxon>
        <taxon>Streptophyta</taxon>
        <taxon>Embryophyta</taxon>
        <taxon>Tracheophyta</taxon>
        <taxon>Spermatophyta</taxon>
        <taxon>Magnoliopsida</taxon>
        <taxon>Liliopsida</taxon>
        <taxon>Poales</taxon>
        <taxon>Poaceae</taxon>
        <taxon>PACMAD clade</taxon>
        <taxon>Panicoideae</taxon>
        <taxon>Panicodae</taxon>
        <taxon>Paniceae</taxon>
        <taxon>Panicinae</taxon>
        <taxon>Panicum</taxon>
        <taxon>Panicum sect. Hiantes</taxon>
    </lineage>
</organism>
<name>A0A8T0W9F4_PANVG</name>
<proteinExistence type="predicted"/>
<comment type="caution">
    <text evidence="1">The sequence shown here is derived from an EMBL/GenBank/DDBJ whole genome shotgun (WGS) entry which is preliminary data.</text>
</comment>
<dbReference type="Proteomes" id="UP000823388">
    <property type="component" value="Chromosome 2K"/>
</dbReference>
<evidence type="ECO:0008006" key="3">
    <source>
        <dbReference type="Google" id="ProtNLM"/>
    </source>
</evidence>
<keyword evidence="2" id="KW-1185">Reference proteome</keyword>
<evidence type="ECO:0000313" key="2">
    <source>
        <dbReference type="Proteomes" id="UP000823388"/>
    </source>
</evidence>
<dbReference type="EMBL" id="CM029039">
    <property type="protein sequence ID" value="KAG2641964.1"/>
    <property type="molecule type" value="Genomic_DNA"/>
</dbReference>
<evidence type="ECO:0000313" key="1">
    <source>
        <dbReference type="EMBL" id="KAG2641964.1"/>
    </source>
</evidence>
<dbReference type="AlphaFoldDB" id="A0A8T0W9F4"/>
<protein>
    <recommendedName>
        <fullName evidence="3">Aminotransferase-like plant mobile domain-containing protein</fullName>
    </recommendedName>
</protein>
<sequence>MASISEIPVALRDQIIIPMANNSIMYCLGPMGNPDPTDLINLETNQIPFKLSNPNLLDLSQAFRSWPTVTPGWRNWYRRIAASKGIQWDESDIGQNIGGWKGYVTMNTKQGSVDTSEHAAFLNMWLEKFVFYGKTIGPTINLLKMAEDLALGNTIPLGKHLLGSVYNLLHQVSIRLQSGQSITCLGGHWWFI</sequence>
<reference evidence="1" key="1">
    <citation type="submission" date="2020-05" db="EMBL/GenBank/DDBJ databases">
        <title>WGS assembly of Panicum virgatum.</title>
        <authorList>
            <person name="Lovell J.T."/>
            <person name="Jenkins J."/>
            <person name="Shu S."/>
            <person name="Juenger T.E."/>
            <person name="Schmutz J."/>
        </authorList>
    </citation>
    <scope>NUCLEOTIDE SEQUENCE</scope>
    <source>
        <strain evidence="1">AP13</strain>
    </source>
</reference>
<accession>A0A8T0W9F4</accession>